<dbReference type="GO" id="GO:0044718">
    <property type="term" value="P:siderophore transmembrane transport"/>
    <property type="evidence" value="ECO:0007669"/>
    <property type="project" value="TreeGrafter"/>
</dbReference>
<evidence type="ECO:0000256" key="7">
    <source>
        <dbReference type="ARBA" id="ARBA00023077"/>
    </source>
</evidence>
<evidence type="ECO:0000313" key="17">
    <source>
        <dbReference type="Proteomes" id="UP000262582"/>
    </source>
</evidence>
<evidence type="ECO:0000313" key="16">
    <source>
        <dbReference type="EMBL" id="RXI28871.1"/>
    </source>
</evidence>
<keyword evidence="5 12" id="KW-0732">Signal</keyword>
<accession>A0A347U6S8</accession>
<dbReference type="EMBL" id="CP032097">
    <property type="protein sequence ID" value="AXX94556.1"/>
    <property type="molecule type" value="Genomic_DNA"/>
</dbReference>
<feature type="signal peptide" evidence="12">
    <location>
        <begin position="1"/>
        <end position="21"/>
    </location>
</feature>
<keyword evidence="9 10" id="KW-0998">Cell outer membrane</keyword>
<dbReference type="OrthoDB" id="5389752at2"/>
<evidence type="ECO:0000256" key="5">
    <source>
        <dbReference type="ARBA" id="ARBA00022729"/>
    </source>
</evidence>
<evidence type="ECO:0000259" key="14">
    <source>
        <dbReference type="Pfam" id="PF07715"/>
    </source>
</evidence>
<keyword evidence="16" id="KW-0675">Receptor</keyword>
<dbReference type="SUPFAM" id="SSF56935">
    <property type="entry name" value="Porins"/>
    <property type="match status" value="1"/>
</dbReference>
<keyword evidence="6" id="KW-0406">Ion transport</keyword>
<keyword evidence="4 10" id="KW-0812">Transmembrane</keyword>
<evidence type="ECO:0000256" key="2">
    <source>
        <dbReference type="ARBA" id="ARBA00022448"/>
    </source>
</evidence>
<dbReference type="PANTHER" id="PTHR30069:SF53">
    <property type="entry name" value="COLICIN I RECEPTOR-RELATED"/>
    <property type="match status" value="1"/>
</dbReference>
<dbReference type="PROSITE" id="PS52016">
    <property type="entry name" value="TONB_DEPENDENT_REC_3"/>
    <property type="match status" value="1"/>
</dbReference>
<feature type="domain" description="TonB-dependent receptor-like beta-barrel" evidence="13">
    <location>
        <begin position="226"/>
        <end position="638"/>
    </location>
</feature>
<dbReference type="AlphaFoldDB" id="A0A347U6S8"/>
<feature type="chain" id="PRO_5044584731" evidence="12">
    <location>
        <begin position="22"/>
        <end position="664"/>
    </location>
</feature>
<evidence type="ECO:0000259" key="13">
    <source>
        <dbReference type="Pfam" id="PF00593"/>
    </source>
</evidence>
<dbReference type="CDD" id="cd01347">
    <property type="entry name" value="ligand_gated_channel"/>
    <property type="match status" value="1"/>
</dbReference>
<dbReference type="Proteomes" id="UP000262582">
    <property type="component" value="Chromosome"/>
</dbReference>
<dbReference type="Proteomes" id="UP000290588">
    <property type="component" value="Unassembled WGS sequence"/>
</dbReference>
<evidence type="ECO:0000256" key="4">
    <source>
        <dbReference type="ARBA" id="ARBA00022692"/>
    </source>
</evidence>
<name>A0A347U6S8_9BACT</name>
<dbReference type="InterPro" id="IPR039426">
    <property type="entry name" value="TonB-dep_rcpt-like"/>
</dbReference>
<dbReference type="InterPro" id="IPR036942">
    <property type="entry name" value="Beta-barrel_TonB_sf"/>
</dbReference>
<keyword evidence="17" id="KW-1185">Reference proteome</keyword>
<dbReference type="InterPro" id="IPR012910">
    <property type="entry name" value="Plug_dom"/>
</dbReference>
<keyword evidence="2 10" id="KW-0813">Transport</keyword>
<keyword evidence="3 10" id="KW-1134">Transmembrane beta strand</keyword>
<feature type="domain" description="TonB-dependent receptor plug" evidence="14">
    <location>
        <begin position="45"/>
        <end position="156"/>
    </location>
</feature>
<evidence type="ECO:0000313" key="18">
    <source>
        <dbReference type="Proteomes" id="UP000290588"/>
    </source>
</evidence>
<reference evidence="16 18" key="1">
    <citation type="submission" date="2017-09" db="EMBL/GenBank/DDBJ databases">
        <title>Genomics of the genus Arcobacter.</title>
        <authorList>
            <person name="Perez-Cataluna A."/>
            <person name="Figueras M.J."/>
            <person name="Salas-Masso N."/>
        </authorList>
    </citation>
    <scope>NUCLEOTIDE SEQUENCE [LARGE SCALE GENOMIC DNA]</scope>
    <source>
        <strain evidence="16 18">CECT 7837</strain>
    </source>
</reference>
<dbReference type="InterPro" id="IPR000531">
    <property type="entry name" value="Beta-barrel_TonB"/>
</dbReference>
<evidence type="ECO:0000256" key="3">
    <source>
        <dbReference type="ARBA" id="ARBA00022452"/>
    </source>
</evidence>
<comment type="similarity">
    <text evidence="10 11">Belongs to the TonB-dependent receptor family.</text>
</comment>
<dbReference type="PANTHER" id="PTHR30069">
    <property type="entry name" value="TONB-DEPENDENT OUTER MEMBRANE RECEPTOR"/>
    <property type="match status" value="1"/>
</dbReference>
<dbReference type="Gene3D" id="2.170.130.10">
    <property type="entry name" value="TonB-dependent receptor, plug domain"/>
    <property type="match status" value="1"/>
</dbReference>
<gene>
    <name evidence="15" type="ORF">AELL_0877</name>
    <name evidence="16" type="ORF">CP962_13080</name>
</gene>
<evidence type="ECO:0000256" key="12">
    <source>
        <dbReference type="SAM" id="SignalP"/>
    </source>
</evidence>
<reference evidence="15 17" key="2">
    <citation type="submission" date="2018-08" db="EMBL/GenBank/DDBJ databases">
        <title>Complete genome of the Arcobacter ellisii type strain LMG 26155.</title>
        <authorList>
            <person name="Miller W.G."/>
            <person name="Yee E."/>
            <person name="Bono J.L."/>
        </authorList>
    </citation>
    <scope>NUCLEOTIDE SEQUENCE [LARGE SCALE GENOMIC DNA]</scope>
    <source>
        <strain evidence="15 17">LMG 26155</strain>
    </source>
</reference>
<evidence type="ECO:0000313" key="15">
    <source>
        <dbReference type="EMBL" id="AXX94556.1"/>
    </source>
</evidence>
<proteinExistence type="inferred from homology"/>
<keyword evidence="8 10" id="KW-0472">Membrane</keyword>
<evidence type="ECO:0000256" key="6">
    <source>
        <dbReference type="ARBA" id="ARBA00023065"/>
    </source>
</evidence>
<evidence type="ECO:0000256" key="10">
    <source>
        <dbReference type="PROSITE-ProRule" id="PRU01360"/>
    </source>
</evidence>
<evidence type="ECO:0000256" key="9">
    <source>
        <dbReference type="ARBA" id="ARBA00023237"/>
    </source>
</evidence>
<keyword evidence="7 11" id="KW-0798">TonB box</keyword>
<dbReference type="InterPro" id="IPR037066">
    <property type="entry name" value="Plug_dom_sf"/>
</dbReference>
<evidence type="ECO:0000256" key="11">
    <source>
        <dbReference type="RuleBase" id="RU003357"/>
    </source>
</evidence>
<dbReference type="Pfam" id="PF00593">
    <property type="entry name" value="TonB_dep_Rec_b-barrel"/>
    <property type="match status" value="1"/>
</dbReference>
<dbReference type="Gene3D" id="2.40.170.20">
    <property type="entry name" value="TonB-dependent receptor, beta-barrel domain"/>
    <property type="match status" value="1"/>
</dbReference>
<dbReference type="GO" id="GO:0009279">
    <property type="term" value="C:cell outer membrane"/>
    <property type="evidence" value="ECO:0007669"/>
    <property type="project" value="UniProtKB-SubCell"/>
</dbReference>
<comment type="subcellular location">
    <subcellularLocation>
        <location evidence="1 10">Cell outer membrane</location>
        <topology evidence="1 10">Multi-pass membrane protein</topology>
    </subcellularLocation>
</comment>
<evidence type="ECO:0000256" key="1">
    <source>
        <dbReference type="ARBA" id="ARBA00004571"/>
    </source>
</evidence>
<dbReference type="Pfam" id="PF07715">
    <property type="entry name" value="Plug"/>
    <property type="match status" value="1"/>
</dbReference>
<organism evidence="16 18">
    <name type="scientific">Arcobacter ellisii</name>
    <dbReference type="NCBI Taxonomy" id="913109"/>
    <lineage>
        <taxon>Bacteria</taxon>
        <taxon>Pseudomonadati</taxon>
        <taxon>Campylobacterota</taxon>
        <taxon>Epsilonproteobacteria</taxon>
        <taxon>Campylobacterales</taxon>
        <taxon>Arcobacteraceae</taxon>
        <taxon>Arcobacter</taxon>
    </lineage>
</organism>
<dbReference type="GO" id="GO:0015344">
    <property type="term" value="F:siderophore uptake transmembrane transporter activity"/>
    <property type="evidence" value="ECO:0007669"/>
    <property type="project" value="TreeGrafter"/>
</dbReference>
<protein>
    <submittedName>
        <fullName evidence="16">TonB-dependent receptor</fullName>
    </submittedName>
</protein>
<dbReference type="KEGG" id="aell:AELL_0877"/>
<dbReference type="RefSeq" id="WP_118916782.1">
    <property type="nucleotide sequence ID" value="NZ_CP032097.1"/>
</dbReference>
<evidence type="ECO:0000256" key="8">
    <source>
        <dbReference type="ARBA" id="ARBA00023136"/>
    </source>
</evidence>
<sequence length="664" mass="72295">MKINMAKTAATLLLVNIVLVAEDTTTLDDINVTTVSTASGYEQKLKDAPASITVISGEEIAKKSYTDLSDVLKSVPGVIVQGSGTEQSISIRGMSSSYTLFLIDGRPAQGGDTFEFNGGGKGQQLALMPPLEMIERIEVVRGPASGLYGSDAMGGVINIITKKVMNKWAGSVSTEYIVADKNNDVNGNGYNTSFVLNGPLIKDVLGFQLSGGIRGTQEGSQTAFGDSTTSDGDYINKNIGTKFTWKVDDSNTITTGQTHTDTLNKRTPGESLATTATASRQGSLKNNYFLSHDGTYDRLILSSYINYDYAKNNTTRGTGNGVQFETVTLNTQATYMFDTHTLSAGATYKNEQLSDGATGLTYVYNPTGYITLERYQNSLFLEDEWMLTDDLALTLSGRYDNNEQFGDQISPKAYLVYHLTDNLSLKGGVIAGYKAPSLRNSAPEFIPTSRGGYSLPNSELTPETSLTYESGLDYENNDLGLKSSLTVYQTDFKDRITRGDIICAAGVECVYNGVTYPAAAYSYRETVNVDEAEVKGVEFTFDYELTEDLNSRSNYTYTHSEQKSGSNIGEPLNDLPKHVFNTGLVYDITKATNLWSQLAFIGEGISDTTASVSYTTIDTGFIHKISKDITFKAGVYNITNKEVANSVNGYVDGRKYSFGMNYKF</sequence>
<dbReference type="EMBL" id="NXIG01000017">
    <property type="protein sequence ID" value="RXI28871.1"/>
    <property type="molecule type" value="Genomic_DNA"/>
</dbReference>